<reference evidence="2" key="1">
    <citation type="submission" date="2019-08" db="EMBL/GenBank/DDBJ databases">
        <authorList>
            <person name="Kucharzyk K."/>
            <person name="Murdoch R.W."/>
            <person name="Higgins S."/>
            <person name="Loffler F."/>
        </authorList>
    </citation>
    <scope>NUCLEOTIDE SEQUENCE</scope>
</reference>
<evidence type="ECO:0000256" key="1">
    <source>
        <dbReference type="SAM" id="MobiDB-lite"/>
    </source>
</evidence>
<protein>
    <submittedName>
        <fullName evidence="2">Uncharacterized protein</fullName>
    </submittedName>
</protein>
<dbReference type="AlphaFoldDB" id="A0A644XEK7"/>
<feature type="compositionally biased region" description="Basic and acidic residues" evidence="1">
    <location>
        <begin position="39"/>
        <end position="54"/>
    </location>
</feature>
<accession>A0A644XEK7</accession>
<name>A0A644XEK7_9ZZZZ</name>
<organism evidence="2">
    <name type="scientific">bioreactor metagenome</name>
    <dbReference type="NCBI Taxonomy" id="1076179"/>
    <lineage>
        <taxon>unclassified sequences</taxon>
        <taxon>metagenomes</taxon>
        <taxon>ecological metagenomes</taxon>
    </lineage>
</organism>
<feature type="region of interest" description="Disordered" evidence="1">
    <location>
        <begin position="39"/>
        <end position="69"/>
    </location>
</feature>
<dbReference type="EMBL" id="VSSQ01001998">
    <property type="protein sequence ID" value="MPM12613.1"/>
    <property type="molecule type" value="Genomic_DNA"/>
</dbReference>
<comment type="caution">
    <text evidence="2">The sequence shown here is derived from an EMBL/GenBank/DDBJ whole genome shotgun (WGS) entry which is preliminary data.</text>
</comment>
<proteinExistence type="predicted"/>
<evidence type="ECO:0000313" key="2">
    <source>
        <dbReference type="EMBL" id="MPM12613.1"/>
    </source>
</evidence>
<gene>
    <name evidence="2" type="ORF">SDC9_58967</name>
</gene>
<sequence length="69" mass="7791">MMQATIVFAEEISGLFACRLDKKGIRGYTELKYENCDDGKQYPQTDAKREDGRCKSPGSPRRSRFGALV</sequence>